<feature type="binding site" evidence="7">
    <location>
        <position position="116"/>
    </location>
    <ligand>
        <name>S-adenosyl-L-methionine</name>
        <dbReference type="ChEBI" id="CHEBI:59789"/>
    </ligand>
</feature>
<dbReference type="GO" id="GO:0008176">
    <property type="term" value="F:tRNA (guanine(46)-N7)-methyltransferase activity"/>
    <property type="evidence" value="ECO:0007669"/>
    <property type="project" value="UniProtKB-UniRule"/>
</dbReference>
<sequence length="292" mass="32401">MDSHNASAEYAGRRSIVSYVRRSGHIDPRLLRAWDTYHDQYLIDLTLGAQGSSLESAEQAEHASLEVPQDFTLNQAFVRETWGTTHPLIVEVGSGQGENIVAAAASHPDKNFLALEVYTAGLAHTMLMAGKQGLTNLRVAQVNAPELLASCERGSVAEVWTFFPDPWPKMKHHKRRIIQLDFAQSIACALEPYGAWRIATDIDDYALHIHEVLDSCGFLRNDGNLAVQLPLEHVGKGTAMDADKLPHGEFSESSRFEGRVLTNFEQKGLKAGRIIHDFTYRAEISSESCMRS</sequence>
<evidence type="ECO:0000256" key="4">
    <source>
        <dbReference type="ARBA" id="ARBA00022679"/>
    </source>
</evidence>
<keyword evidence="6 7" id="KW-0819">tRNA processing</keyword>
<dbReference type="GO" id="GO:0043527">
    <property type="term" value="C:tRNA methyltransferase complex"/>
    <property type="evidence" value="ECO:0007669"/>
    <property type="project" value="TreeGrafter"/>
</dbReference>
<comment type="catalytic activity">
    <reaction evidence="1 7">
        <text>guanosine(46) in tRNA + S-adenosyl-L-methionine = N(7)-methylguanosine(46) in tRNA + S-adenosyl-L-homocysteine</text>
        <dbReference type="Rhea" id="RHEA:42708"/>
        <dbReference type="Rhea" id="RHEA-COMP:10188"/>
        <dbReference type="Rhea" id="RHEA-COMP:10189"/>
        <dbReference type="ChEBI" id="CHEBI:57856"/>
        <dbReference type="ChEBI" id="CHEBI:59789"/>
        <dbReference type="ChEBI" id="CHEBI:74269"/>
        <dbReference type="ChEBI" id="CHEBI:74480"/>
        <dbReference type="EC" id="2.1.1.33"/>
    </reaction>
</comment>
<dbReference type="InterPro" id="IPR055361">
    <property type="entry name" value="tRNA_methyltr_TrmB_bact"/>
</dbReference>
<evidence type="ECO:0000313" key="8">
    <source>
        <dbReference type="EMBL" id="XDS45505.1"/>
    </source>
</evidence>
<feature type="binding site" evidence="7">
    <location>
        <position position="165"/>
    </location>
    <ligand>
        <name>S-adenosyl-L-methionine</name>
        <dbReference type="ChEBI" id="CHEBI:59789"/>
    </ligand>
</feature>
<dbReference type="SUPFAM" id="SSF53335">
    <property type="entry name" value="S-adenosyl-L-methionine-dependent methyltransferases"/>
    <property type="match status" value="1"/>
</dbReference>
<dbReference type="RefSeq" id="WP_369345044.1">
    <property type="nucleotide sequence ID" value="NZ_CP129674.1"/>
</dbReference>
<dbReference type="PROSITE" id="PS51625">
    <property type="entry name" value="SAM_MT_TRMB"/>
    <property type="match status" value="1"/>
</dbReference>
<dbReference type="PANTHER" id="PTHR23417">
    <property type="entry name" value="3-DEOXY-D-MANNO-OCTULOSONIC-ACID TRANSFERASE/TRNA GUANINE-N 7 - -METHYLTRANSFERASE"/>
    <property type="match status" value="1"/>
</dbReference>
<comment type="similarity">
    <text evidence="7">Belongs to the class I-like SAM-binding methyltransferase superfamily. TrmB family.</text>
</comment>
<feature type="binding site" evidence="7">
    <location>
        <position position="201"/>
    </location>
    <ligand>
        <name>substrate</name>
    </ligand>
</feature>
<feature type="binding site" evidence="7">
    <location>
        <position position="91"/>
    </location>
    <ligand>
        <name>S-adenosyl-L-methionine</name>
        <dbReference type="ChEBI" id="CHEBI:59789"/>
    </ligand>
</feature>
<organism evidence="8">
    <name type="scientific">Bifidobacterium aquikefiricola</name>
    <dbReference type="NCBI Taxonomy" id="3059038"/>
    <lineage>
        <taxon>Bacteria</taxon>
        <taxon>Bacillati</taxon>
        <taxon>Actinomycetota</taxon>
        <taxon>Actinomycetes</taxon>
        <taxon>Bifidobacteriales</taxon>
        <taxon>Bifidobacteriaceae</taxon>
        <taxon>Bifidobacterium</taxon>
    </lineage>
</organism>
<dbReference type="Gene3D" id="3.40.50.150">
    <property type="entry name" value="Vaccinia Virus protein VP39"/>
    <property type="match status" value="1"/>
</dbReference>
<evidence type="ECO:0000256" key="3">
    <source>
        <dbReference type="ARBA" id="ARBA00022603"/>
    </source>
</evidence>
<dbReference type="HAMAP" id="MF_01057">
    <property type="entry name" value="tRNA_methyltr_TrmB"/>
    <property type="match status" value="1"/>
</dbReference>
<keyword evidence="5 7" id="KW-0949">S-adenosyl-L-methionine</keyword>
<dbReference type="EC" id="2.1.1.33" evidence="7"/>
<evidence type="ECO:0000256" key="2">
    <source>
        <dbReference type="ARBA" id="ARBA00003015"/>
    </source>
</evidence>
<gene>
    <name evidence="7" type="primary">trmB</name>
    <name evidence="8" type="ORF">QN215_03260</name>
</gene>
<comment type="pathway">
    <text evidence="7">tRNA modification; N(7)-methylguanine-tRNA biosynthesis.</text>
</comment>
<protein>
    <recommendedName>
        <fullName evidence="7">tRNA (guanine-N(7)-)-methyltransferase</fullName>
        <ecNumber evidence="7">2.1.1.33</ecNumber>
    </recommendedName>
    <alternativeName>
        <fullName evidence="7">tRNA (guanine(46)-N(7))-methyltransferase</fullName>
    </alternativeName>
    <alternativeName>
        <fullName evidence="7">tRNA(m7G46)-methyltransferase</fullName>
    </alternativeName>
</protein>
<reference evidence="8" key="1">
    <citation type="submission" date="2023-07" db="EMBL/GenBank/DDBJ databases">
        <title>Bifidobacterium aquikefiriaerophilum sp. nov. and Bifidobacterium eccum sp. nov., isolated from water kefir.</title>
        <authorList>
            <person name="Breselge S."/>
            <person name="Bellassi P."/>
            <person name="Barcenilla C."/>
            <person name="Alvarez-Ordonez A."/>
            <person name="Morelli L."/>
            <person name="Cotter P.D."/>
        </authorList>
    </citation>
    <scope>NUCLEOTIDE SEQUENCE</scope>
    <source>
        <strain evidence="8">WK041_4_12</strain>
    </source>
</reference>
<evidence type="ECO:0000256" key="5">
    <source>
        <dbReference type="ARBA" id="ARBA00022691"/>
    </source>
</evidence>
<feature type="binding site" evidence="7">
    <location>
        <position position="143"/>
    </location>
    <ligand>
        <name>S-adenosyl-L-methionine</name>
        <dbReference type="ChEBI" id="CHEBI:59789"/>
    </ligand>
</feature>
<evidence type="ECO:0000256" key="1">
    <source>
        <dbReference type="ARBA" id="ARBA00000142"/>
    </source>
</evidence>
<dbReference type="EMBL" id="CP129674">
    <property type="protein sequence ID" value="XDS45505.1"/>
    <property type="molecule type" value="Genomic_DNA"/>
</dbReference>
<dbReference type="InterPro" id="IPR003358">
    <property type="entry name" value="tRNA_(Gua-N-7)_MeTrfase_Trmb"/>
</dbReference>
<evidence type="ECO:0000256" key="6">
    <source>
        <dbReference type="ARBA" id="ARBA00022694"/>
    </source>
</evidence>
<dbReference type="Pfam" id="PF02390">
    <property type="entry name" value="Methyltransf_4"/>
    <property type="match status" value="1"/>
</dbReference>
<keyword evidence="3 7" id="KW-0489">Methyltransferase</keyword>
<comment type="function">
    <text evidence="2 7">Catalyzes the formation of N(7)-methylguanine at position 46 (m7G46) in tRNA.</text>
</comment>
<comment type="caution">
    <text evidence="7">Lacks conserved residue(s) required for the propagation of feature annotation.</text>
</comment>
<feature type="binding site" evidence="7">
    <location>
        <position position="169"/>
    </location>
    <ligand>
        <name>substrate</name>
    </ligand>
</feature>
<feature type="binding site" evidence="7">
    <location>
        <begin position="262"/>
        <end position="265"/>
    </location>
    <ligand>
        <name>substrate</name>
    </ligand>
</feature>
<dbReference type="AlphaFoldDB" id="A0AB39U8Y2"/>
<dbReference type="InterPro" id="IPR029063">
    <property type="entry name" value="SAM-dependent_MTases_sf"/>
</dbReference>
<dbReference type="PANTHER" id="PTHR23417:SF14">
    <property type="entry name" value="PENTACOTRIPEPTIDE-REPEAT REGION OF PRORP DOMAIN-CONTAINING PROTEIN"/>
    <property type="match status" value="1"/>
</dbReference>
<accession>A0AB39U8Y2</accession>
<keyword evidence="4 7" id="KW-0808">Transferase</keyword>
<proteinExistence type="inferred from homology"/>
<name>A0AB39U8Y2_9BIFI</name>
<evidence type="ECO:0000256" key="7">
    <source>
        <dbReference type="HAMAP-Rule" id="MF_01057"/>
    </source>
</evidence>
<dbReference type="KEGG" id="baqk:QN215_03260"/>